<dbReference type="NCBIfam" id="TIGR01141">
    <property type="entry name" value="hisC"/>
    <property type="match status" value="1"/>
</dbReference>
<dbReference type="Pfam" id="PF00155">
    <property type="entry name" value="Aminotran_1_2"/>
    <property type="match status" value="1"/>
</dbReference>
<dbReference type="SUPFAM" id="SSF53383">
    <property type="entry name" value="PLP-dependent transferases"/>
    <property type="match status" value="1"/>
</dbReference>
<dbReference type="CDD" id="cd00609">
    <property type="entry name" value="AAT_like"/>
    <property type="match status" value="1"/>
</dbReference>
<comment type="subunit">
    <text evidence="4 9">Homodimer.</text>
</comment>
<dbReference type="GO" id="GO:0000105">
    <property type="term" value="P:L-histidine biosynthetic process"/>
    <property type="evidence" value="ECO:0007669"/>
    <property type="project" value="UniProtKB-UniRule"/>
</dbReference>
<feature type="domain" description="Aminotransferase class I/classII large" evidence="10">
    <location>
        <begin position="51"/>
        <end position="380"/>
    </location>
</feature>
<evidence type="ECO:0000313" key="11">
    <source>
        <dbReference type="EMBL" id="RLM24798.1"/>
    </source>
</evidence>
<evidence type="ECO:0000259" key="10">
    <source>
        <dbReference type="Pfam" id="PF00155"/>
    </source>
</evidence>
<keyword evidence="5 9" id="KW-0032">Aminotransferase</keyword>
<dbReference type="RefSeq" id="WP_095835578.1">
    <property type="nucleotide sequence ID" value="NZ_CP014137.1"/>
</dbReference>
<proteinExistence type="inferred from homology"/>
<keyword evidence="6 9" id="KW-0808">Transferase</keyword>
<dbReference type="InterPro" id="IPR005861">
    <property type="entry name" value="HisP_aminotrans"/>
</dbReference>
<keyword evidence="9" id="KW-0028">Amino-acid biosynthesis</keyword>
<dbReference type="PROSITE" id="PS00599">
    <property type="entry name" value="AA_TRANSFER_CLASS_2"/>
    <property type="match status" value="1"/>
</dbReference>
<keyword evidence="9" id="KW-0368">Histidine biosynthesis</keyword>
<dbReference type="GO" id="GO:0004400">
    <property type="term" value="F:histidinol-phosphate transaminase activity"/>
    <property type="evidence" value="ECO:0007669"/>
    <property type="project" value="UniProtKB-UniRule"/>
</dbReference>
<reference evidence="11 12" key="1">
    <citation type="submission" date="2016-09" db="EMBL/GenBank/DDBJ databases">
        <authorList>
            <person name="Doonan J."/>
            <person name="Pachebat J.A."/>
            <person name="Golyshin P.N."/>
            <person name="Denman S."/>
            <person name="Mcdonald J.E."/>
        </authorList>
    </citation>
    <scope>NUCLEOTIDE SEQUENCE [LARGE SCALE GENOMIC DNA]</scope>
    <source>
        <strain evidence="11 12">FRB141</strain>
    </source>
</reference>
<gene>
    <name evidence="9" type="primary">hisC</name>
    <name evidence="11" type="ORF">BIY26_09980</name>
</gene>
<protein>
    <recommendedName>
        <fullName evidence="9">Histidinol-phosphate aminotransferase</fullName>
        <ecNumber evidence="9">2.6.1.9</ecNumber>
    </recommendedName>
    <alternativeName>
        <fullName evidence="9">Imidazole acetol-phosphate transaminase</fullName>
    </alternativeName>
</protein>
<evidence type="ECO:0000256" key="1">
    <source>
        <dbReference type="ARBA" id="ARBA00001933"/>
    </source>
</evidence>
<dbReference type="GO" id="GO:0030170">
    <property type="term" value="F:pyridoxal phosphate binding"/>
    <property type="evidence" value="ECO:0007669"/>
    <property type="project" value="InterPro"/>
</dbReference>
<dbReference type="HAMAP" id="MF_01023">
    <property type="entry name" value="HisC_aminotrans_2"/>
    <property type="match status" value="1"/>
</dbReference>
<keyword evidence="7 9" id="KW-0663">Pyridoxal phosphate</keyword>
<evidence type="ECO:0000256" key="4">
    <source>
        <dbReference type="ARBA" id="ARBA00011738"/>
    </source>
</evidence>
<comment type="caution">
    <text evidence="11">The sequence shown here is derived from an EMBL/GenBank/DDBJ whole genome shotgun (WGS) entry which is preliminary data.</text>
</comment>
<dbReference type="Gene3D" id="3.40.640.10">
    <property type="entry name" value="Type I PLP-dependent aspartate aminotransferase-like (Major domain)"/>
    <property type="match status" value="1"/>
</dbReference>
<dbReference type="AlphaFoldDB" id="A0AAE8ES88"/>
<dbReference type="InterPro" id="IPR015422">
    <property type="entry name" value="PyrdxlP-dep_Trfase_small"/>
</dbReference>
<dbReference type="InterPro" id="IPR050106">
    <property type="entry name" value="HistidinolP_aminotransfase"/>
</dbReference>
<evidence type="ECO:0000256" key="9">
    <source>
        <dbReference type="HAMAP-Rule" id="MF_01023"/>
    </source>
</evidence>
<dbReference type="GeneID" id="70909612"/>
<evidence type="ECO:0000256" key="7">
    <source>
        <dbReference type="ARBA" id="ARBA00022898"/>
    </source>
</evidence>
<dbReference type="KEGG" id="bgj:AWC36_22580"/>
<dbReference type="EMBL" id="MJLX01000022">
    <property type="protein sequence ID" value="RLM24798.1"/>
    <property type="molecule type" value="Genomic_DNA"/>
</dbReference>
<sequence>MASDAAIFDTADIDMGKQGLRNLARAASRSLGVYNAGLSADSVQQKYGVAHVAKLASNENPLGASPQVVAALQADARFSAVYSDASSAALRRALAEHTGVDAENIVVGNGSEDILHMLALAFLNPGDRVVTLMPSFGLHEIFPRMMGAEVTLVGVNAHRRFDVEAWEAALSTPAKMVIFSNPSNPVGCMLDKQGFARIIDAAPQDCLLAIDEAYFEYCESDPDYPDSLRILAEQARPWIVLRTFSKAYGLAGLRVGYGLASHPELVNLLNRVRTPFNINRCAQTAAVAALQDKRHVIDSIALTTAQRGMMAAELAALGFDVAPSYANFLFFDCGRPSSELARRLLAYGVIIKPWRETGYENWIRVTIGSEQDNRQFMDSLKKLLAEEAA</sequence>
<evidence type="ECO:0000313" key="12">
    <source>
        <dbReference type="Proteomes" id="UP000285972"/>
    </source>
</evidence>
<dbReference type="InterPro" id="IPR004839">
    <property type="entry name" value="Aminotransferase_I/II_large"/>
</dbReference>
<comment type="catalytic activity">
    <reaction evidence="8 9">
        <text>L-histidinol phosphate + 2-oxoglutarate = 3-(imidazol-4-yl)-2-oxopropyl phosphate + L-glutamate</text>
        <dbReference type="Rhea" id="RHEA:23744"/>
        <dbReference type="ChEBI" id="CHEBI:16810"/>
        <dbReference type="ChEBI" id="CHEBI:29985"/>
        <dbReference type="ChEBI" id="CHEBI:57766"/>
        <dbReference type="ChEBI" id="CHEBI:57980"/>
        <dbReference type="EC" id="2.6.1.9"/>
    </reaction>
</comment>
<evidence type="ECO:0000256" key="5">
    <source>
        <dbReference type="ARBA" id="ARBA00022576"/>
    </source>
</evidence>
<dbReference type="EC" id="2.6.1.9" evidence="9"/>
<comment type="cofactor">
    <cofactor evidence="1 9">
        <name>pyridoxal 5'-phosphate</name>
        <dbReference type="ChEBI" id="CHEBI:597326"/>
    </cofactor>
</comment>
<feature type="modified residue" description="N6-(pyridoxal phosphate)lysine" evidence="9">
    <location>
        <position position="246"/>
    </location>
</feature>
<dbReference type="InterPro" id="IPR015424">
    <property type="entry name" value="PyrdxlP-dep_Trfase"/>
</dbReference>
<dbReference type="InterPro" id="IPR001917">
    <property type="entry name" value="Aminotrans_II_pyridoxalP_BS"/>
</dbReference>
<dbReference type="Proteomes" id="UP000285972">
    <property type="component" value="Unassembled WGS sequence"/>
</dbReference>
<evidence type="ECO:0000256" key="8">
    <source>
        <dbReference type="ARBA" id="ARBA00047481"/>
    </source>
</evidence>
<dbReference type="Gene3D" id="3.90.1150.10">
    <property type="entry name" value="Aspartate Aminotransferase, domain 1"/>
    <property type="match status" value="1"/>
</dbReference>
<organism evidence="11 12">
    <name type="scientific">Brenneria goodwinii</name>
    <dbReference type="NCBI Taxonomy" id="1109412"/>
    <lineage>
        <taxon>Bacteria</taxon>
        <taxon>Pseudomonadati</taxon>
        <taxon>Pseudomonadota</taxon>
        <taxon>Gammaproteobacteria</taxon>
        <taxon>Enterobacterales</taxon>
        <taxon>Pectobacteriaceae</taxon>
        <taxon>Brenneria</taxon>
    </lineage>
</organism>
<evidence type="ECO:0000256" key="3">
    <source>
        <dbReference type="ARBA" id="ARBA00007970"/>
    </source>
</evidence>
<evidence type="ECO:0000256" key="2">
    <source>
        <dbReference type="ARBA" id="ARBA00005011"/>
    </source>
</evidence>
<accession>A0AAE8ES88</accession>
<dbReference type="PANTHER" id="PTHR43643:SF3">
    <property type="entry name" value="HISTIDINOL-PHOSPHATE AMINOTRANSFERASE"/>
    <property type="match status" value="1"/>
</dbReference>
<name>A0AAE8ES88_9GAMM</name>
<dbReference type="InterPro" id="IPR015421">
    <property type="entry name" value="PyrdxlP-dep_Trfase_major"/>
</dbReference>
<evidence type="ECO:0000256" key="6">
    <source>
        <dbReference type="ARBA" id="ARBA00022679"/>
    </source>
</evidence>
<comment type="pathway">
    <text evidence="2 9">Amino-acid biosynthesis; L-histidine biosynthesis; L-histidine from 5-phospho-alpha-D-ribose 1-diphosphate: step 7/9.</text>
</comment>
<dbReference type="PANTHER" id="PTHR43643">
    <property type="entry name" value="HISTIDINOL-PHOSPHATE AMINOTRANSFERASE 2"/>
    <property type="match status" value="1"/>
</dbReference>
<comment type="similarity">
    <text evidence="3 9">Belongs to the class-II pyridoxal-phosphate-dependent aminotransferase family. Histidinol-phosphate aminotransferase subfamily.</text>
</comment>